<feature type="compositionally biased region" description="Basic and acidic residues" evidence="3">
    <location>
        <begin position="24"/>
        <end position="34"/>
    </location>
</feature>
<dbReference type="PANTHER" id="PTHR18934:SF108">
    <property type="entry name" value="ATP-DEPENDENT RNA HELICASE DQX1"/>
    <property type="match status" value="1"/>
</dbReference>
<dbReference type="GO" id="GO:0005524">
    <property type="term" value="F:ATP binding"/>
    <property type="evidence" value="ECO:0007669"/>
    <property type="project" value="UniProtKB-KW"/>
</dbReference>
<dbReference type="InterPro" id="IPR007502">
    <property type="entry name" value="Helicase-assoc_dom"/>
</dbReference>
<dbReference type="FunFam" id="3.40.50.300:FF:002125">
    <property type="entry name" value="ATP-dependent helicase HrpB"/>
    <property type="match status" value="1"/>
</dbReference>
<keyword evidence="2" id="KW-0067">ATP-binding</keyword>
<evidence type="ECO:0000313" key="6">
    <source>
        <dbReference type="Proteomes" id="UP000594220"/>
    </source>
</evidence>
<dbReference type="Pfam" id="PF04408">
    <property type="entry name" value="WHD_HA2"/>
    <property type="match status" value="1"/>
</dbReference>
<reference evidence="5" key="2">
    <citation type="submission" date="2025-09" db="UniProtKB">
        <authorList>
            <consortium name="Ensembl"/>
        </authorList>
    </citation>
    <scope>IDENTIFICATION</scope>
</reference>
<evidence type="ECO:0000256" key="1">
    <source>
        <dbReference type="ARBA" id="ARBA00022741"/>
    </source>
</evidence>
<dbReference type="InterPro" id="IPR014001">
    <property type="entry name" value="Helicase_ATP-bd"/>
</dbReference>
<dbReference type="Pfam" id="PF13401">
    <property type="entry name" value="AAA_22"/>
    <property type="match status" value="1"/>
</dbReference>
<gene>
    <name evidence="5" type="primary">DQX1</name>
</gene>
<dbReference type="KEGG" id="cpoo:109324498"/>
<evidence type="ECO:0000259" key="4">
    <source>
        <dbReference type="PROSITE" id="PS51192"/>
    </source>
</evidence>
<dbReference type="OMA" id="PPQWVLY"/>
<dbReference type="CDD" id="cd18791">
    <property type="entry name" value="SF2_C_RHA"/>
    <property type="match status" value="1"/>
</dbReference>
<feature type="domain" description="Helicase ATP-binding" evidence="4">
    <location>
        <begin position="78"/>
        <end position="244"/>
    </location>
</feature>
<dbReference type="GeneID" id="109324498"/>
<dbReference type="Gene3D" id="3.40.50.300">
    <property type="entry name" value="P-loop containing nucleotide triphosphate hydrolases"/>
    <property type="match status" value="2"/>
</dbReference>
<dbReference type="InterPro" id="IPR048333">
    <property type="entry name" value="HA2_WH"/>
</dbReference>
<dbReference type="InterPro" id="IPR011709">
    <property type="entry name" value="DEAD-box_helicase_OB_fold"/>
</dbReference>
<protein>
    <submittedName>
        <fullName evidence="5">DEAQ-box RNA dependent ATPase 1</fullName>
    </submittedName>
</protein>
<dbReference type="AlphaFoldDB" id="A0A7M4EWA8"/>
<dbReference type="InterPro" id="IPR049945">
    <property type="entry name" value="AAA_22"/>
</dbReference>
<dbReference type="Proteomes" id="UP000594220">
    <property type="component" value="Unplaced"/>
</dbReference>
<dbReference type="GO" id="GO:0004386">
    <property type="term" value="F:helicase activity"/>
    <property type="evidence" value="ECO:0007669"/>
    <property type="project" value="TreeGrafter"/>
</dbReference>
<dbReference type="GeneTree" id="ENSGT00940000159579"/>
<dbReference type="CTD" id="165545"/>
<evidence type="ECO:0000313" key="5">
    <source>
        <dbReference type="Ensembl" id="ENSCPRP00005015764.1"/>
    </source>
</evidence>
<dbReference type="GO" id="GO:0003723">
    <property type="term" value="F:RNA binding"/>
    <property type="evidence" value="ECO:0007669"/>
    <property type="project" value="TreeGrafter"/>
</dbReference>
<name>A0A7M4EWA8_CROPO</name>
<organism evidence="5 6">
    <name type="scientific">Crocodylus porosus</name>
    <name type="common">Saltwater crocodile</name>
    <name type="synonym">Estuarine crocodile</name>
    <dbReference type="NCBI Taxonomy" id="8502"/>
    <lineage>
        <taxon>Eukaryota</taxon>
        <taxon>Metazoa</taxon>
        <taxon>Chordata</taxon>
        <taxon>Craniata</taxon>
        <taxon>Vertebrata</taxon>
        <taxon>Euteleostomi</taxon>
        <taxon>Archelosauria</taxon>
        <taxon>Archosauria</taxon>
        <taxon>Crocodylia</taxon>
        <taxon>Longirostres</taxon>
        <taxon>Crocodylidae</taxon>
        <taxon>Crocodylus</taxon>
    </lineage>
</organism>
<dbReference type="PROSITE" id="PS51192">
    <property type="entry name" value="HELICASE_ATP_BIND_1"/>
    <property type="match status" value="1"/>
</dbReference>
<dbReference type="RefSeq" id="XP_019412056.1">
    <property type="nucleotide sequence ID" value="XM_019556511.1"/>
</dbReference>
<dbReference type="PANTHER" id="PTHR18934">
    <property type="entry name" value="ATP-DEPENDENT RNA HELICASE"/>
    <property type="match status" value="1"/>
</dbReference>
<dbReference type="OrthoDB" id="10253254at2759"/>
<dbReference type="Ensembl" id="ENSCPRT00005018471.1">
    <property type="protein sequence ID" value="ENSCPRP00005015764.1"/>
    <property type="gene ID" value="ENSCPRG00005011038.1"/>
</dbReference>
<sequence length="753" mass="82782">MEEAVQPRGEEEAGEAEVMEEDRDQDRDRDRDQEAAAAAEAELALNPYDGLPFSSRYYGLLRHRRALPAWAAKYRFLERLQGARGIVLVSGPPGAGKSTQVPQWCAEYVLSQQLAHGLVVCAQPHGPAALSLALRVADEMDLNLGHEVGYCVAHDDCCTPETLLRFCSDEMLLREMMSAPLLQRYGVVVLDEAQERTVPTDVLLGLLQDVQRQRPALRLVVITAPALEPRLRDFLRDPPLVWVPASHPPCPVLYHDLPAHARVAAACQAVLDLHQRQEPGDVLVYVASEQEIEECCEALEAAAAALPAAPGPLQVLPLHPGLGRAAQKVYAAPEPKEAGAGRPWRAIVTHWLADSSFSLDAVSHVVDTGLELRSVYHPWIRAEAQVLRPVSQSQAESRRQRATGLCLRLYPEAEAQRLPPCPAPRVAEANLSRLVLLLKRLDIADMGQCDFLDRPAPEALMQALEDLDYLAALDDDGNLSEVGIIMSEFPLDPPLAKALVAACEFDCVNEMLTLAAMLTAGPCFLPVSPRLEEAVAARRRTLLHRDGDHFTLINIFHAYQQHRADEGWCRKQGLSAAVLQRAVALRAELLEAMRRIELPVSPPAFGAPGNVCNLQRALVSGCFLKVARDLDGAGNYAMLTHRHVAQLAPTCCYRLRRPPPRPPPWLLFHDFCISQDNCLRVVSEIQPRLLAELAPQYYLSNLPPSESRDLLMELREQLAAEAAAPEAAEPAQEGAAGTLQEDDDGDQDVCTLQ</sequence>
<feature type="compositionally biased region" description="Acidic residues" evidence="3">
    <location>
        <begin position="12"/>
        <end position="23"/>
    </location>
</feature>
<evidence type="ECO:0000256" key="3">
    <source>
        <dbReference type="SAM" id="MobiDB-lite"/>
    </source>
</evidence>
<keyword evidence="1" id="KW-0547">Nucleotide-binding</keyword>
<dbReference type="GO" id="GO:0005681">
    <property type="term" value="C:spliceosomal complex"/>
    <property type="evidence" value="ECO:0007669"/>
    <property type="project" value="TreeGrafter"/>
</dbReference>
<accession>A0A7M4EWA8</accession>
<reference evidence="5" key="1">
    <citation type="submission" date="2025-08" db="UniProtKB">
        <authorList>
            <consortium name="Ensembl"/>
        </authorList>
    </citation>
    <scope>IDENTIFICATION</scope>
</reference>
<dbReference type="Gene3D" id="1.20.120.1080">
    <property type="match status" value="1"/>
</dbReference>
<dbReference type="SMART" id="SM00847">
    <property type="entry name" value="HA2"/>
    <property type="match status" value="1"/>
</dbReference>
<dbReference type="InterPro" id="IPR027417">
    <property type="entry name" value="P-loop_NTPase"/>
</dbReference>
<dbReference type="SUPFAM" id="SSF52540">
    <property type="entry name" value="P-loop containing nucleoside triphosphate hydrolases"/>
    <property type="match status" value="1"/>
</dbReference>
<dbReference type="GO" id="GO:0016887">
    <property type="term" value="F:ATP hydrolysis activity"/>
    <property type="evidence" value="ECO:0007669"/>
    <property type="project" value="InterPro"/>
</dbReference>
<keyword evidence="6" id="KW-1185">Reference proteome</keyword>
<evidence type="ECO:0000256" key="2">
    <source>
        <dbReference type="ARBA" id="ARBA00022840"/>
    </source>
</evidence>
<proteinExistence type="predicted"/>
<dbReference type="SMART" id="SM00487">
    <property type="entry name" value="DEXDc"/>
    <property type="match status" value="1"/>
</dbReference>
<feature type="compositionally biased region" description="Low complexity" evidence="3">
    <location>
        <begin position="721"/>
        <end position="737"/>
    </location>
</feature>
<feature type="region of interest" description="Disordered" evidence="3">
    <location>
        <begin position="1"/>
        <end position="35"/>
    </location>
</feature>
<dbReference type="Pfam" id="PF07717">
    <property type="entry name" value="OB_NTP_bind"/>
    <property type="match status" value="1"/>
</dbReference>
<feature type="region of interest" description="Disordered" evidence="3">
    <location>
        <begin position="721"/>
        <end position="753"/>
    </location>
</feature>
<dbReference type="Pfam" id="PF21010">
    <property type="entry name" value="HA2_C"/>
    <property type="match status" value="1"/>
</dbReference>